<feature type="domain" description="Leucine-binding protein" evidence="6">
    <location>
        <begin position="28"/>
        <end position="371"/>
    </location>
</feature>
<dbReference type="InterPro" id="IPR028082">
    <property type="entry name" value="Peripla_BP_I"/>
</dbReference>
<evidence type="ECO:0000256" key="4">
    <source>
        <dbReference type="ARBA" id="ARBA00022970"/>
    </source>
</evidence>
<keyword evidence="8" id="KW-1185">Reference proteome</keyword>
<reference evidence="7 8" key="1">
    <citation type="submission" date="2016-10" db="EMBL/GenBank/DDBJ databases">
        <authorList>
            <person name="Varghese N."/>
            <person name="Submissions S."/>
        </authorList>
    </citation>
    <scope>NUCLEOTIDE SEQUENCE [LARGE SCALE GENOMIC DNA]</scope>
    <source>
        <strain evidence="7 8">DSM 16392</strain>
    </source>
</reference>
<keyword evidence="4" id="KW-0029">Amino-acid transport</keyword>
<dbReference type="CDD" id="cd06329">
    <property type="entry name" value="PBP1_SBP-like"/>
    <property type="match status" value="1"/>
</dbReference>
<gene>
    <name evidence="7" type="ORF">SAMN04488518_11849</name>
</gene>
<dbReference type="InterPro" id="IPR000709">
    <property type="entry name" value="Leu_Ile_Val-bd"/>
</dbReference>
<evidence type="ECO:0000256" key="3">
    <source>
        <dbReference type="ARBA" id="ARBA00022729"/>
    </source>
</evidence>
<keyword evidence="2" id="KW-0813">Transport</keyword>
<sequence>MSKGIFGKSSLAALLLSGSVLSAEAEVIKVGYIDPLSGPFGSTGDAGVKHFRYAADEINAAGGMGGMQVEVIAFDNKINPKESLVQLQKAIDQGVRFIAQGNGSSVANALTDAIAKHNKRNPGEEVLFLNYAAVDPALTNKKCNYWHFRFDAHVDMKMAGLTDWLRDQKDIKTAYILAQDYSYGRAFTAAAKSMIEEKRPDIKIVGAELHPIGRVKDFTPYVQKMMSANADVVFTGNWGTDMTLLVKAANASGHTVPYLTFYGGGLGAPTAMGQSAVGLVKQITEFHENIEASEKQMARVDDFEKTNNLDYYYERVFTLMNMLDKAVDAVGSVDVPKVAAELEGMTYETPYGEVTMRADDHQLMQPLYISTFSEGVVRDVENTGFGFKTDITIPAAATETPTTCRMRRPS</sequence>
<feature type="signal peptide" evidence="5">
    <location>
        <begin position="1"/>
        <end position="25"/>
    </location>
</feature>
<dbReference type="PANTHER" id="PTHR30483:SF37">
    <property type="entry name" value="ABC TRANSPORTER SUBSTRATE-BINDING PROTEIN"/>
    <property type="match status" value="1"/>
</dbReference>
<comment type="caution">
    <text evidence="7">The sequence shown here is derived from an EMBL/GenBank/DDBJ whole genome shotgun (WGS) entry which is preliminary data.</text>
</comment>
<proteinExistence type="inferred from homology"/>
<protein>
    <submittedName>
        <fullName evidence="7">Amino acid/amide ABC transporter substrate-binding protein, HAAT family (TC 3.A.1.4.-)</fullName>
    </submittedName>
</protein>
<organism evidence="7 8">
    <name type="scientific">Pseudovibrio ascidiaceicola</name>
    <dbReference type="NCBI Taxonomy" id="285279"/>
    <lineage>
        <taxon>Bacteria</taxon>
        <taxon>Pseudomonadati</taxon>
        <taxon>Pseudomonadota</taxon>
        <taxon>Alphaproteobacteria</taxon>
        <taxon>Hyphomicrobiales</taxon>
        <taxon>Stappiaceae</taxon>
        <taxon>Pseudovibrio</taxon>
    </lineage>
</organism>
<dbReference type="Pfam" id="PF13458">
    <property type="entry name" value="Peripla_BP_6"/>
    <property type="match status" value="1"/>
</dbReference>
<dbReference type="InterPro" id="IPR051010">
    <property type="entry name" value="BCAA_transport"/>
</dbReference>
<accession>A0A1I4FDX4</accession>
<evidence type="ECO:0000256" key="5">
    <source>
        <dbReference type="SAM" id="SignalP"/>
    </source>
</evidence>
<evidence type="ECO:0000256" key="2">
    <source>
        <dbReference type="ARBA" id="ARBA00022448"/>
    </source>
</evidence>
<dbReference type="PRINTS" id="PR00337">
    <property type="entry name" value="LEUILEVALBP"/>
</dbReference>
<evidence type="ECO:0000256" key="1">
    <source>
        <dbReference type="ARBA" id="ARBA00010062"/>
    </source>
</evidence>
<dbReference type="PANTHER" id="PTHR30483">
    <property type="entry name" value="LEUCINE-SPECIFIC-BINDING PROTEIN"/>
    <property type="match status" value="1"/>
</dbReference>
<comment type="similarity">
    <text evidence="1">Belongs to the leucine-binding protein family.</text>
</comment>
<dbReference type="Gene3D" id="3.40.50.2300">
    <property type="match status" value="2"/>
</dbReference>
<evidence type="ECO:0000259" key="6">
    <source>
        <dbReference type="Pfam" id="PF13458"/>
    </source>
</evidence>
<dbReference type="RefSeq" id="WP_093523766.1">
    <property type="nucleotide sequence ID" value="NZ_FOSK01000018.1"/>
</dbReference>
<dbReference type="SUPFAM" id="SSF53822">
    <property type="entry name" value="Periplasmic binding protein-like I"/>
    <property type="match status" value="1"/>
</dbReference>
<dbReference type="InterPro" id="IPR028081">
    <property type="entry name" value="Leu-bd"/>
</dbReference>
<evidence type="ECO:0000313" key="7">
    <source>
        <dbReference type="EMBL" id="SFL15036.1"/>
    </source>
</evidence>
<dbReference type="Proteomes" id="UP000199598">
    <property type="component" value="Unassembled WGS sequence"/>
</dbReference>
<name>A0A1I4FDX4_9HYPH</name>
<dbReference type="EMBL" id="FOSK01000018">
    <property type="protein sequence ID" value="SFL15036.1"/>
    <property type="molecule type" value="Genomic_DNA"/>
</dbReference>
<evidence type="ECO:0000313" key="8">
    <source>
        <dbReference type="Proteomes" id="UP000199598"/>
    </source>
</evidence>
<feature type="chain" id="PRO_5045629403" evidence="5">
    <location>
        <begin position="26"/>
        <end position="410"/>
    </location>
</feature>
<keyword evidence="3 5" id="KW-0732">Signal</keyword>